<protein>
    <submittedName>
        <fullName evidence="1">Uncharacterized protein</fullName>
    </submittedName>
</protein>
<evidence type="ECO:0000313" key="1">
    <source>
        <dbReference type="EMBL" id="QSE97267.1"/>
    </source>
</evidence>
<dbReference type="RefSeq" id="WP_205721778.1">
    <property type="nucleotide sequence ID" value="NZ_CP070608.1"/>
</dbReference>
<dbReference type="KEGG" id="fuv:JR347_17010"/>
<accession>A0A974WHD8</accession>
<reference evidence="1" key="1">
    <citation type="submission" date="2021-02" db="EMBL/GenBank/DDBJ databases">
        <title>Fulvivirga sp. S481 isolated from sea water.</title>
        <authorList>
            <person name="Bae S.S."/>
            <person name="Baek K."/>
        </authorList>
    </citation>
    <scope>NUCLEOTIDE SEQUENCE</scope>
    <source>
        <strain evidence="1">S481</strain>
    </source>
</reference>
<name>A0A974WHD8_9BACT</name>
<proteinExistence type="predicted"/>
<gene>
    <name evidence="1" type="ORF">JR347_17010</name>
</gene>
<dbReference type="Proteomes" id="UP000662783">
    <property type="component" value="Chromosome"/>
</dbReference>
<sequence>MKYIPMLLLVGLLAYCCKPTDNQKTANTISYWQPTSISKSETLPKEFNSYKLDFDKLKNHLTTTNKVITPTLGGEYQENHLEESGTMSPELAAKFPEIKSYKIIGNDDIVLGRIDINPSGFYLMITDKQTTYYINPVEKKSEYYIVYDKKYAVKNSDNPFIDKVIK</sequence>
<evidence type="ECO:0000313" key="2">
    <source>
        <dbReference type="Proteomes" id="UP000662783"/>
    </source>
</evidence>
<dbReference type="AlphaFoldDB" id="A0A974WHD8"/>
<organism evidence="1 2">
    <name type="scientific">Fulvivirga lutea</name>
    <dbReference type="NCBI Taxonomy" id="2810512"/>
    <lineage>
        <taxon>Bacteria</taxon>
        <taxon>Pseudomonadati</taxon>
        <taxon>Bacteroidota</taxon>
        <taxon>Cytophagia</taxon>
        <taxon>Cytophagales</taxon>
        <taxon>Fulvivirgaceae</taxon>
        <taxon>Fulvivirga</taxon>
    </lineage>
</organism>
<keyword evidence="2" id="KW-1185">Reference proteome</keyword>
<dbReference type="EMBL" id="CP070608">
    <property type="protein sequence ID" value="QSE97267.1"/>
    <property type="molecule type" value="Genomic_DNA"/>
</dbReference>